<keyword evidence="1" id="KW-0472">Membrane</keyword>
<feature type="transmembrane region" description="Helical" evidence="1">
    <location>
        <begin position="140"/>
        <end position="169"/>
    </location>
</feature>
<comment type="caution">
    <text evidence="2">The sequence shown here is derived from an EMBL/GenBank/DDBJ whole genome shotgun (WGS) entry which is preliminary data.</text>
</comment>
<feature type="transmembrane region" description="Helical" evidence="1">
    <location>
        <begin position="55"/>
        <end position="74"/>
    </location>
</feature>
<evidence type="ECO:0000313" key="2">
    <source>
        <dbReference type="EMBL" id="GGG03204.1"/>
    </source>
</evidence>
<feature type="transmembrane region" description="Helical" evidence="1">
    <location>
        <begin position="21"/>
        <end position="43"/>
    </location>
</feature>
<dbReference type="InterPro" id="IPR010390">
    <property type="entry name" value="ABC-2_transporter-like"/>
</dbReference>
<proteinExistence type="predicted"/>
<feature type="transmembrane region" description="Helical" evidence="1">
    <location>
        <begin position="110"/>
        <end position="128"/>
    </location>
</feature>
<name>A0ABQ1VWR1_9BACL</name>
<sequence>MRAYLKIAQKSFRNNLVFRAEYFAALLNTIVTILVNLAIWRAIYEEEGGLDNLQFSLIVTYVILALALFQIFTMDEYVIEKKIKSGLITSDLLKPLSFRLHLFSFHFGALLYRIVLLLIPTLLLYSLVYRVLPPFSIEMFLCFLLSVILGYFVMYSLNFIVWLSAFWFYKTFSLVTIKDTAVLVLSGAVIPLWFMPQQLVHFIKLTPFDTIFFIPISIYLGQIPMDQLLFSLLRQVIWITVLGLIGHVLWKLATRRLIVQGG</sequence>
<reference evidence="3" key="1">
    <citation type="journal article" date="2019" name="Int. J. Syst. Evol. Microbiol.">
        <title>The Global Catalogue of Microorganisms (GCM) 10K type strain sequencing project: providing services to taxonomists for standard genome sequencing and annotation.</title>
        <authorList>
            <consortium name="The Broad Institute Genomics Platform"/>
            <consortium name="The Broad Institute Genome Sequencing Center for Infectious Disease"/>
            <person name="Wu L."/>
            <person name="Ma J."/>
        </authorList>
    </citation>
    <scope>NUCLEOTIDE SEQUENCE [LARGE SCALE GENOMIC DNA]</scope>
    <source>
        <strain evidence="3">CGMCC 1.15420</strain>
    </source>
</reference>
<dbReference type="RefSeq" id="WP_120463565.1">
    <property type="nucleotide sequence ID" value="NZ_BMIW01000018.1"/>
</dbReference>
<keyword evidence="1" id="KW-1133">Transmembrane helix</keyword>
<accession>A0ABQ1VWR1</accession>
<feature type="transmembrane region" description="Helical" evidence="1">
    <location>
        <begin position="175"/>
        <end position="195"/>
    </location>
</feature>
<organism evidence="2 3">
    <name type="scientific">Paenibacillus aceti</name>
    <dbReference type="NCBI Taxonomy" id="1820010"/>
    <lineage>
        <taxon>Bacteria</taxon>
        <taxon>Bacillati</taxon>
        <taxon>Bacillota</taxon>
        <taxon>Bacilli</taxon>
        <taxon>Bacillales</taxon>
        <taxon>Paenibacillaceae</taxon>
        <taxon>Paenibacillus</taxon>
    </lineage>
</organism>
<evidence type="ECO:0000313" key="3">
    <source>
        <dbReference type="Proteomes" id="UP000608420"/>
    </source>
</evidence>
<keyword evidence="3" id="KW-1185">Reference proteome</keyword>
<dbReference type="PANTHER" id="PTHR36832:SF1">
    <property type="entry name" value="SLR1174 PROTEIN"/>
    <property type="match status" value="1"/>
</dbReference>
<dbReference type="EMBL" id="BMIW01000018">
    <property type="protein sequence ID" value="GGG03204.1"/>
    <property type="molecule type" value="Genomic_DNA"/>
</dbReference>
<dbReference type="PANTHER" id="PTHR36832">
    <property type="entry name" value="SLR1174 PROTEIN-RELATED"/>
    <property type="match status" value="1"/>
</dbReference>
<feature type="transmembrane region" description="Helical" evidence="1">
    <location>
        <begin position="232"/>
        <end position="250"/>
    </location>
</feature>
<dbReference type="Pfam" id="PF06182">
    <property type="entry name" value="ABC2_membrane_6"/>
    <property type="match status" value="1"/>
</dbReference>
<gene>
    <name evidence="2" type="ORF">GCM10010913_26210</name>
</gene>
<dbReference type="Proteomes" id="UP000608420">
    <property type="component" value="Unassembled WGS sequence"/>
</dbReference>
<keyword evidence="1" id="KW-0812">Transmembrane</keyword>
<evidence type="ECO:0000256" key="1">
    <source>
        <dbReference type="SAM" id="Phobius"/>
    </source>
</evidence>
<protein>
    <submittedName>
        <fullName evidence="2">ABC transporter permease</fullName>
    </submittedName>
</protein>